<dbReference type="EMBL" id="JBBDGN010000002">
    <property type="protein sequence ID" value="MEJ1090691.1"/>
    <property type="molecule type" value="Genomic_DNA"/>
</dbReference>
<proteinExistence type="predicted"/>
<protein>
    <submittedName>
        <fullName evidence="1">Uncharacterized protein</fullName>
    </submittedName>
</protein>
<keyword evidence="2" id="KW-1185">Reference proteome</keyword>
<dbReference type="RefSeq" id="WP_337317384.1">
    <property type="nucleotide sequence ID" value="NZ_JBBDGN010000002.1"/>
</dbReference>
<reference evidence="1 2" key="1">
    <citation type="submission" date="2024-02" db="EMBL/GenBank/DDBJ databases">
        <authorList>
            <person name="Saticioglu I.B."/>
        </authorList>
    </citation>
    <scope>NUCLEOTIDE SEQUENCE [LARGE SCALE GENOMIC DNA]</scope>
    <source>
        <strain evidence="1 2">Mu-43</strain>
    </source>
</reference>
<evidence type="ECO:0000313" key="1">
    <source>
        <dbReference type="EMBL" id="MEJ1090691.1"/>
    </source>
</evidence>
<dbReference type="Proteomes" id="UP001366085">
    <property type="component" value="Unassembled WGS sequence"/>
</dbReference>
<organism evidence="1 2">
    <name type="scientific">Microbacterium istanbulense</name>
    <dbReference type="NCBI Taxonomy" id="3122049"/>
    <lineage>
        <taxon>Bacteria</taxon>
        <taxon>Bacillati</taxon>
        <taxon>Actinomycetota</taxon>
        <taxon>Actinomycetes</taxon>
        <taxon>Micrococcales</taxon>
        <taxon>Microbacteriaceae</taxon>
        <taxon>Microbacterium</taxon>
    </lineage>
</organism>
<accession>A0ABU8LIB6</accession>
<evidence type="ECO:0000313" key="2">
    <source>
        <dbReference type="Proteomes" id="UP001366085"/>
    </source>
</evidence>
<comment type="caution">
    <text evidence="1">The sequence shown here is derived from an EMBL/GenBank/DDBJ whole genome shotgun (WGS) entry which is preliminary data.</text>
</comment>
<sequence length="89" mass="10177">MSSFEFDDQAFKRIAQEALEKVAAEQTAELEQLRQQYTGAPLDAIRPALQQLFARYDGKITESDLSEWAQRIQDGTRIQLTADDIDWNA</sequence>
<gene>
    <name evidence="1" type="ORF">WDU93_03210</name>
</gene>
<name>A0ABU8LIB6_9MICO</name>